<evidence type="ECO:0000313" key="2">
    <source>
        <dbReference type="Proteomes" id="UP000199309"/>
    </source>
</evidence>
<reference evidence="1 2" key="1">
    <citation type="submission" date="2016-10" db="EMBL/GenBank/DDBJ databases">
        <authorList>
            <person name="de Groot N.N."/>
        </authorList>
    </citation>
    <scope>NUCLEOTIDE SEQUENCE [LARGE SCALE GENOMIC DNA]</scope>
    <source>
        <strain evidence="1 2">DSM 16981</strain>
    </source>
</reference>
<protein>
    <submittedName>
        <fullName evidence="1">Uncharacterized protein</fullName>
    </submittedName>
</protein>
<dbReference type="STRING" id="349095.SAMN05660299_00340"/>
<evidence type="ECO:0000313" key="1">
    <source>
        <dbReference type="EMBL" id="SDM16404.1"/>
    </source>
</evidence>
<proteinExistence type="predicted"/>
<accession>A0A1G9QZJ9</accession>
<keyword evidence="2" id="KW-1185">Reference proteome</keyword>
<dbReference type="RefSeq" id="WP_091647607.1">
    <property type="nucleotide sequence ID" value="NZ_FNHQ01000002.1"/>
</dbReference>
<dbReference type="EMBL" id="FNHQ01000002">
    <property type="protein sequence ID" value="SDM16404.1"/>
    <property type="molecule type" value="Genomic_DNA"/>
</dbReference>
<gene>
    <name evidence="1" type="ORF">SAMN05660299_00340</name>
</gene>
<dbReference type="AlphaFoldDB" id="A0A1G9QZJ9"/>
<sequence length="137" mass="15908">MAILSIELVSKIPITVDQMPEDEVEQHLIITHKGEVSFDSYTADNKKEPCRHFMVHMDQHAITMALVYLDLYFEEESVICHTQGERKWQLTIREDDESLKTFTGSLGEDILFNGRSISYGLRKFIPITDLWLFDGKK</sequence>
<dbReference type="Proteomes" id="UP000199309">
    <property type="component" value="Unassembled WGS sequence"/>
</dbReference>
<dbReference type="OrthoDB" id="3191556at2"/>
<organism evidence="1 2">
    <name type="scientific">Megasphaera paucivorans</name>
    <dbReference type="NCBI Taxonomy" id="349095"/>
    <lineage>
        <taxon>Bacteria</taxon>
        <taxon>Bacillati</taxon>
        <taxon>Bacillota</taxon>
        <taxon>Negativicutes</taxon>
        <taxon>Veillonellales</taxon>
        <taxon>Veillonellaceae</taxon>
        <taxon>Megasphaera</taxon>
    </lineage>
</organism>
<name>A0A1G9QZJ9_9FIRM</name>